<gene>
    <name evidence="3" type="ORF">TrRE_jg262</name>
</gene>
<proteinExistence type="predicted"/>
<evidence type="ECO:0000313" key="4">
    <source>
        <dbReference type="Proteomes" id="UP001165082"/>
    </source>
</evidence>
<name>A0A9W6ZTZ4_9STRA</name>
<dbReference type="Proteomes" id="UP001165082">
    <property type="component" value="Unassembled WGS sequence"/>
</dbReference>
<dbReference type="AlphaFoldDB" id="A0A9W6ZTZ4"/>
<feature type="non-terminal residue" evidence="3">
    <location>
        <position position="1"/>
    </location>
</feature>
<comment type="caution">
    <text evidence="3">The sequence shown here is derived from an EMBL/GenBank/DDBJ whole genome shotgun (WGS) entry which is preliminary data.</text>
</comment>
<organism evidence="3 4">
    <name type="scientific">Triparma retinervis</name>
    <dbReference type="NCBI Taxonomy" id="2557542"/>
    <lineage>
        <taxon>Eukaryota</taxon>
        <taxon>Sar</taxon>
        <taxon>Stramenopiles</taxon>
        <taxon>Ochrophyta</taxon>
        <taxon>Bolidophyceae</taxon>
        <taxon>Parmales</taxon>
        <taxon>Triparmaceae</taxon>
        <taxon>Triparma</taxon>
    </lineage>
</organism>
<reference evidence="3" key="1">
    <citation type="submission" date="2022-07" db="EMBL/GenBank/DDBJ databases">
        <title>Genome analysis of Parmales, a sister group of diatoms, reveals the evolutionary specialization of diatoms from phago-mixotrophs to photoautotrophs.</title>
        <authorList>
            <person name="Ban H."/>
            <person name="Sato S."/>
            <person name="Yoshikawa S."/>
            <person name="Kazumasa Y."/>
            <person name="Nakamura Y."/>
            <person name="Ichinomiya M."/>
            <person name="Saitoh K."/>
            <person name="Sato N."/>
            <person name="Blanc-Mathieu R."/>
            <person name="Endo H."/>
            <person name="Kuwata A."/>
            <person name="Ogata H."/>
        </authorList>
    </citation>
    <scope>NUCLEOTIDE SEQUENCE</scope>
</reference>
<evidence type="ECO:0000313" key="3">
    <source>
        <dbReference type="EMBL" id="GMH57307.1"/>
    </source>
</evidence>
<dbReference type="Gene3D" id="2.70.50.70">
    <property type="match status" value="1"/>
</dbReference>
<evidence type="ECO:0000256" key="1">
    <source>
        <dbReference type="SAM" id="MobiDB-lite"/>
    </source>
</evidence>
<evidence type="ECO:0000259" key="2">
    <source>
        <dbReference type="Pfam" id="PF03443"/>
    </source>
</evidence>
<accession>A0A9W6ZTZ4</accession>
<protein>
    <recommendedName>
        <fullName evidence="2">Auxiliary Activity family 9 catalytic domain-containing protein</fullName>
    </recommendedName>
</protein>
<dbReference type="InterPro" id="IPR005103">
    <property type="entry name" value="AA9_LPMO"/>
</dbReference>
<dbReference type="OrthoDB" id="4849160at2759"/>
<dbReference type="EMBL" id="BRXZ01004926">
    <property type="protein sequence ID" value="GMH57307.1"/>
    <property type="molecule type" value="Genomic_DNA"/>
</dbReference>
<feature type="domain" description="Auxiliary Activity family 9 catalytic" evidence="2">
    <location>
        <begin position="1"/>
        <end position="103"/>
    </location>
</feature>
<dbReference type="Pfam" id="PF03443">
    <property type="entry name" value="AA9"/>
    <property type="match status" value="1"/>
</dbReference>
<sequence>VKAGEDLSIMWSFTADHPGDGGLFLSYDSSSTDTQSMKFFKIANFPQQRRDNDKVVSVKLPSWLPPGRAVLRWDWYATHNAPWTEFYANCVDVNVASASTVDPRDIPSYTMRVGGNGPDAYDEYDCPTCWCFDCGAEEWGAKGVNGPKHGGGGPKRHGGAVQMRGPGRV</sequence>
<keyword evidence="4" id="KW-1185">Reference proteome</keyword>
<feature type="region of interest" description="Disordered" evidence="1">
    <location>
        <begin position="145"/>
        <end position="169"/>
    </location>
</feature>